<accession>A0A1R4H2Q6</accession>
<keyword evidence="1" id="KW-0472">Membrane</keyword>
<keyword evidence="3" id="KW-1185">Reference proteome</keyword>
<name>A0A1R4H2Q6_9GAMM</name>
<organism evidence="2 3">
    <name type="scientific">Crenothrix polyspora</name>
    <dbReference type="NCBI Taxonomy" id="360316"/>
    <lineage>
        <taxon>Bacteria</taxon>
        <taxon>Pseudomonadati</taxon>
        <taxon>Pseudomonadota</taxon>
        <taxon>Gammaproteobacteria</taxon>
        <taxon>Methylococcales</taxon>
        <taxon>Crenotrichaceae</taxon>
        <taxon>Crenothrix</taxon>
    </lineage>
</organism>
<feature type="transmembrane region" description="Helical" evidence="1">
    <location>
        <begin position="21"/>
        <end position="44"/>
    </location>
</feature>
<sequence>MNLRQLSTKITSLTGRNVFDMLIFLILVTVVIKLISLNTSVTVYDDTWNDFKTQHNCQLQKSAYGNQEASWLCDDGKVYYRWRQQR</sequence>
<evidence type="ECO:0000256" key="1">
    <source>
        <dbReference type="SAM" id="Phobius"/>
    </source>
</evidence>
<reference evidence="3" key="1">
    <citation type="submission" date="2017-02" db="EMBL/GenBank/DDBJ databases">
        <authorList>
            <person name="Daims H."/>
        </authorList>
    </citation>
    <scope>NUCLEOTIDE SEQUENCE [LARGE SCALE GENOMIC DNA]</scope>
</reference>
<proteinExistence type="predicted"/>
<dbReference type="Proteomes" id="UP000195442">
    <property type="component" value="Unassembled WGS sequence"/>
</dbReference>
<dbReference type="EMBL" id="FUKJ01000056">
    <property type="protein sequence ID" value="SJM90129.1"/>
    <property type="molecule type" value="Genomic_DNA"/>
</dbReference>
<keyword evidence="1" id="KW-0812">Transmembrane</keyword>
<evidence type="ECO:0000313" key="2">
    <source>
        <dbReference type="EMBL" id="SJM90129.1"/>
    </source>
</evidence>
<evidence type="ECO:0000313" key="3">
    <source>
        <dbReference type="Proteomes" id="UP000195442"/>
    </source>
</evidence>
<dbReference type="AlphaFoldDB" id="A0A1R4H2Q6"/>
<protein>
    <submittedName>
        <fullName evidence="2">Uncharacterized protein</fullName>
    </submittedName>
</protein>
<gene>
    <name evidence="2" type="ORF">CRENPOLYSF2_1490006</name>
</gene>
<keyword evidence="1" id="KW-1133">Transmembrane helix</keyword>